<reference evidence="3" key="1">
    <citation type="journal article" date="2019" name="Int. J. Syst. Evol. Microbiol.">
        <title>The Global Catalogue of Microorganisms (GCM) 10K type strain sequencing project: providing services to taxonomists for standard genome sequencing and annotation.</title>
        <authorList>
            <consortium name="The Broad Institute Genomics Platform"/>
            <consortium name="The Broad Institute Genome Sequencing Center for Infectious Disease"/>
            <person name="Wu L."/>
            <person name="Ma J."/>
        </authorList>
    </citation>
    <scope>NUCLEOTIDE SEQUENCE [LARGE SCALE GENOMIC DNA]</scope>
    <source>
        <strain evidence="3">JCM 7356</strain>
    </source>
</reference>
<evidence type="ECO:0000313" key="3">
    <source>
        <dbReference type="Proteomes" id="UP001500305"/>
    </source>
</evidence>
<proteinExistence type="predicted"/>
<dbReference type="EMBL" id="BAAATR010000034">
    <property type="protein sequence ID" value="GAA2267174.1"/>
    <property type="molecule type" value="Genomic_DNA"/>
</dbReference>
<dbReference type="Proteomes" id="UP001500305">
    <property type="component" value="Unassembled WGS sequence"/>
</dbReference>
<sequence>MKESSLSLETPLRPPNPLATRLRAQADAIDELAAAIPGAYREQGLPTMAELLPLTARIGARHHKVLASAGTLAGAPLADTTQRAHARVLTDAGAQVGQALGTISRAVTMAARIHEVDGLGSQRAEAVRERAGRELNLALSRTRLALTEASDALRLQARSGRDTAALPARRSTAALTRSAAAVPVPTLTGRPTSAALPPVPVPAAAAPRR</sequence>
<feature type="region of interest" description="Disordered" evidence="1">
    <location>
        <begin position="161"/>
        <end position="209"/>
    </location>
</feature>
<evidence type="ECO:0000256" key="1">
    <source>
        <dbReference type="SAM" id="MobiDB-lite"/>
    </source>
</evidence>
<organism evidence="2 3">
    <name type="scientific">Kitasatospora cystarginea</name>
    <dbReference type="NCBI Taxonomy" id="58350"/>
    <lineage>
        <taxon>Bacteria</taxon>
        <taxon>Bacillati</taxon>
        <taxon>Actinomycetota</taxon>
        <taxon>Actinomycetes</taxon>
        <taxon>Kitasatosporales</taxon>
        <taxon>Streptomycetaceae</taxon>
        <taxon>Kitasatospora</taxon>
    </lineage>
</organism>
<dbReference type="RefSeq" id="WP_344639697.1">
    <property type="nucleotide sequence ID" value="NZ_BAAATR010000034.1"/>
</dbReference>
<name>A0ABP5RR18_9ACTN</name>
<gene>
    <name evidence="2" type="ORF">GCM10010430_60440</name>
</gene>
<accession>A0ABP5RR18</accession>
<protein>
    <submittedName>
        <fullName evidence="2">Uncharacterized protein</fullName>
    </submittedName>
</protein>
<keyword evidence="3" id="KW-1185">Reference proteome</keyword>
<comment type="caution">
    <text evidence="2">The sequence shown here is derived from an EMBL/GenBank/DDBJ whole genome shotgun (WGS) entry which is preliminary data.</text>
</comment>
<feature type="compositionally biased region" description="Low complexity" evidence="1">
    <location>
        <begin position="163"/>
        <end position="184"/>
    </location>
</feature>
<evidence type="ECO:0000313" key="2">
    <source>
        <dbReference type="EMBL" id="GAA2267174.1"/>
    </source>
</evidence>